<keyword evidence="2" id="KW-1185">Reference proteome</keyword>
<accession>A0A5B6VBG5</accession>
<dbReference type="Proteomes" id="UP000325315">
    <property type="component" value="Unassembled WGS sequence"/>
</dbReference>
<proteinExistence type="predicted"/>
<dbReference type="OrthoDB" id="88410at2759"/>
<keyword evidence="1" id="KW-0547">Nucleotide-binding</keyword>
<evidence type="ECO:0000313" key="1">
    <source>
        <dbReference type="EMBL" id="KAA3466479.1"/>
    </source>
</evidence>
<dbReference type="PANTHER" id="PTHR32387:SF11">
    <property type="entry name" value="PROTEIN NO VEIN C-TERMINAL DOMAIN-CONTAINING PROTEIN"/>
    <property type="match status" value="1"/>
</dbReference>
<dbReference type="InterPro" id="IPR052957">
    <property type="entry name" value="Auxin_embryo_med"/>
</dbReference>
<keyword evidence="1" id="KW-0418">Kinase</keyword>
<comment type="caution">
    <text evidence="1">The sequence shown here is derived from an EMBL/GenBank/DDBJ whole genome shotgun (WGS) entry which is preliminary data.</text>
</comment>
<organism evidence="1 2">
    <name type="scientific">Gossypium australe</name>
    <dbReference type="NCBI Taxonomy" id="47621"/>
    <lineage>
        <taxon>Eukaryota</taxon>
        <taxon>Viridiplantae</taxon>
        <taxon>Streptophyta</taxon>
        <taxon>Embryophyta</taxon>
        <taxon>Tracheophyta</taxon>
        <taxon>Spermatophyta</taxon>
        <taxon>Magnoliopsida</taxon>
        <taxon>eudicotyledons</taxon>
        <taxon>Gunneridae</taxon>
        <taxon>Pentapetalae</taxon>
        <taxon>rosids</taxon>
        <taxon>malvids</taxon>
        <taxon>Malvales</taxon>
        <taxon>Malvaceae</taxon>
        <taxon>Malvoideae</taxon>
        <taxon>Gossypium</taxon>
    </lineage>
</organism>
<gene>
    <name evidence="1" type="ORF">EPI10_001569</name>
</gene>
<evidence type="ECO:0000313" key="2">
    <source>
        <dbReference type="Proteomes" id="UP000325315"/>
    </source>
</evidence>
<keyword evidence="1" id="KW-0067">ATP-binding</keyword>
<keyword evidence="1" id="KW-0808">Transferase</keyword>
<name>A0A5B6VBG5_9ROSI</name>
<reference evidence="2" key="1">
    <citation type="journal article" date="2019" name="Plant Biotechnol. J.">
        <title>Genome sequencing of the Australian wild diploid species Gossypium australe highlights disease resistance and delayed gland morphogenesis.</title>
        <authorList>
            <person name="Cai Y."/>
            <person name="Cai X."/>
            <person name="Wang Q."/>
            <person name="Wang P."/>
            <person name="Zhang Y."/>
            <person name="Cai C."/>
            <person name="Xu Y."/>
            <person name="Wang K."/>
            <person name="Zhou Z."/>
            <person name="Wang C."/>
            <person name="Geng S."/>
            <person name="Li B."/>
            <person name="Dong Q."/>
            <person name="Hou Y."/>
            <person name="Wang H."/>
            <person name="Ai P."/>
            <person name="Liu Z."/>
            <person name="Yi F."/>
            <person name="Sun M."/>
            <person name="An G."/>
            <person name="Cheng J."/>
            <person name="Zhang Y."/>
            <person name="Shi Q."/>
            <person name="Xie Y."/>
            <person name="Shi X."/>
            <person name="Chang Y."/>
            <person name="Huang F."/>
            <person name="Chen Y."/>
            <person name="Hong S."/>
            <person name="Mi L."/>
            <person name="Sun Q."/>
            <person name="Zhang L."/>
            <person name="Zhou B."/>
            <person name="Peng R."/>
            <person name="Zhang X."/>
            <person name="Liu F."/>
        </authorList>
    </citation>
    <scope>NUCLEOTIDE SEQUENCE [LARGE SCALE GENOMIC DNA]</scope>
    <source>
        <strain evidence="2">cv. PA1801</strain>
    </source>
</reference>
<dbReference type="EMBL" id="SMMG02000007">
    <property type="protein sequence ID" value="KAA3466479.1"/>
    <property type="molecule type" value="Genomic_DNA"/>
</dbReference>
<dbReference type="AlphaFoldDB" id="A0A5B6VBG5"/>
<dbReference type="PANTHER" id="PTHR32387">
    <property type="entry name" value="WU:FJ29H11"/>
    <property type="match status" value="1"/>
</dbReference>
<dbReference type="GO" id="GO:0016301">
    <property type="term" value="F:kinase activity"/>
    <property type="evidence" value="ECO:0007669"/>
    <property type="project" value="UniProtKB-KW"/>
</dbReference>
<dbReference type="GO" id="GO:0005524">
    <property type="term" value="F:ATP binding"/>
    <property type="evidence" value="ECO:0007669"/>
    <property type="project" value="UniProtKB-KW"/>
</dbReference>
<protein>
    <submittedName>
        <fullName evidence="1">Histidine kinase-like ATPase, ATP-binding domain-containing protein</fullName>
    </submittedName>
</protein>
<sequence length="218" mass="24382">MCYEVKCSTCGKTTWGGCGRHVPSVYNRLPETQRCNCKEWPGVNAPQPSTSCTILRDVVVDHWLGYKEMAMTVIAATHAAKLHVEEIRSSKLAIGKKEPNPLTQDLHHAVSSLSAELYTKYVHFFNGAYSGYCFFYSLPRNAEDNEYPIGVQPTPEFVLTTRDITRTGARSTLLVSNNEVGFSRKNMDSICSVGRSTKKERGIRGLLEIKIMNAHFLS</sequence>